<feature type="transmembrane region" description="Helical" evidence="1">
    <location>
        <begin position="77"/>
        <end position="94"/>
    </location>
</feature>
<dbReference type="RefSeq" id="WP_279649056.1">
    <property type="nucleotide sequence ID" value="NZ_JAOCDG010000003.1"/>
</dbReference>
<feature type="transmembrane region" description="Helical" evidence="1">
    <location>
        <begin position="100"/>
        <end position="121"/>
    </location>
</feature>
<protein>
    <submittedName>
        <fullName evidence="2">Uncharacterized protein</fullName>
    </submittedName>
</protein>
<evidence type="ECO:0000313" key="3">
    <source>
        <dbReference type="Proteomes" id="UP001161139"/>
    </source>
</evidence>
<organism evidence="2 3">
    <name type="scientific">Stutzerimonas stutzeri</name>
    <name type="common">Pseudomonas stutzeri</name>
    <dbReference type="NCBI Taxonomy" id="316"/>
    <lineage>
        <taxon>Bacteria</taxon>
        <taxon>Pseudomonadati</taxon>
        <taxon>Pseudomonadota</taxon>
        <taxon>Gammaproteobacteria</taxon>
        <taxon>Pseudomonadales</taxon>
        <taxon>Pseudomonadaceae</taxon>
        <taxon>Stutzerimonas</taxon>
    </lineage>
</organism>
<evidence type="ECO:0000256" key="1">
    <source>
        <dbReference type="SAM" id="Phobius"/>
    </source>
</evidence>
<feature type="transmembrane region" description="Helical" evidence="1">
    <location>
        <begin position="45"/>
        <end position="65"/>
    </location>
</feature>
<keyword evidence="1" id="KW-0472">Membrane</keyword>
<feature type="transmembrane region" description="Helical" evidence="1">
    <location>
        <begin position="133"/>
        <end position="152"/>
    </location>
</feature>
<comment type="caution">
    <text evidence="2">The sequence shown here is derived from an EMBL/GenBank/DDBJ whole genome shotgun (WGS) entry which is preliminary data.</text>
</comment>
<keyword evidence="1" id="KW-1133">Transmembrane helix</keyword>
<reference evidence="2" key="1">
    <citation type="submission" date="2022-09" db="EMBL/GenBank/DDBJ databases">
        <title>Intensive care unit water sources are persistently colonized with multi-drug resistant bacteria and are the site of extensive horizontal gene transfer of antibiotic resistance genes.</title>
        <authorList>
            <person name="Diorio-Toth L."/>
        </authorList>
    </citation>
    <scope>NUCLEOTIDE SEQUENCE</scope>
    <source>
        <strain evidence="2">GD03864</strain>
    </source>
</reference>
<evidence type="ECO:0000313" key="2">
    <source>
        <dbReference type="EMBL" id="MDH0687105.1"/>
    </source>
</evidence>
<keyword evidence="1" id="KW-0812">Transmembrane</keyword>
<feature type="transmembrane region" description="Helical" evidence="1">
    <location>
        <begin position="20"/>
        <end position="39"/>
    </location>
</feature>
<name>A0ABD4XW57_STUST</name>
<accession>A0ABD4XW57</accession>
<feature type="transmembrane region" description="Helical" evidence="1">
    <location>
        <begin position="172"/>
        <end position="189"/>
    </location>
</feature>
<sequence>MSKDQFPVSMQQKTHHQTAIAGLMAGFMSFPIALIPVMVGDAFMWRSLAHMVGFAGMAACLVALLSQPHGDHLEKSLPRLFLATAGGWAILWLANQAGALSPFTATAMATIILTATCARAVIDEITNWTTGRYALQLSVLFCLAISWSWEMYNQPLVDVYGAGPRGAIQWEQVFADAIGTVLGASWAAWRHRHATVLS</sequence>
<dbReference type="EMBL" id="JAOCDG010000003">
    <property type="protein sequence ID" value="MDH0687105.1"/>
    <property type="molecule type" value="Genomic_DNA"/>
</dbReference>
<gene>
    <name evidence="2" type="ORF">N5D09_03255</name>
</gene>
<dbReference type="AlphaFoldDB" id="A0ABD4XW57"/>
<dbReference type="Proteomes" id="UP001161139">
    <property type="component" value="Unassembled WGS sequence"/>
</dbReference>
<proteinExistence type="predicted"/>